<feature type="compositionally biased region" description="Polar residues" evidence="1">
    <location>
        <begin position="45"/>
        <end position="67"/>
    </location>
</feature>
<feature type="compositionally biased region" description="Polar residues" evidence="1">
    <location>
        <begin position="411"/>
        <end position="421"/>
    </location>
</feature>
<comment type="caution">
    <text evidence="2">The sequence shown here is derived from an EMBL/GenBank/DDBJ whole genome shotgun (WGS) entry which is preliminary data.</text>
</comment>
<organism evidence="2 3">
    <name type="scientific">Aspergillus campestris (strain IBT 28561)</name>
    <dbReference type="NCBI Taxonomy" id="1392248"/>
    <lineage>
        <taxon>Eukaryota</taxon>
        <taxon>Fungi</taxon>
        <taxon>Dikarya</taxon>
        <taxon>Ascomycota</taxon>
        <taxon>Pezizomycotina</taxon>
        <taxon>Eurotiomycetes</taxon>
        <taxon>Eurotiomycetidae</taxon>
        <taxon>Eurotiales</taxon>
        <taxon>Aspergillaceae</taxon>
        <taxon>Aspergillus</taxon>
        <taxon>Aspergillus subgen. Circumdati</taxon>
    </lineage>
</organism>
<evidence type="ECO:0000313" key="2">
    <source>
        <dbReference type="EMBL" id="PKY05282.1"/>
    </source>
</evidence>
<evidence type="ECO:0000313" key="3">
    <source>
        <dbReference type="Proteomes" id="UP000234254"/>
    </source>
</evidence>
<gene>
    <name evidence="2" type="ORF">P168DRAFT_234289</name>
</gene>
<dbReference type="GeneID" id="36540931"/>
<dbReference type="OrthoDB" id="1204at2759"/>
<dbReference type="AlphaFoldDB" id="A0A2I1D5X8"/>
<feature type="compositionally biased region" description="Polar residues" evidence="1">
    <location>
        <begin position="166"/>
        <end position="181"/>
    </location>
</feature>
<keyword evidence="3" id="KW-1185">Reference proteome</keyword>
<feature type="compositionally biased region" description="Polar residues" evidence="1">
    <location>
        <begin position="375"/>
        <end position="387"/>
    </location>
</feature>
<dbReference type="EMBL" id="MSFM01000005">
    <property type="protein sequence ID" value="PKY05282.1"/>
    <property type="molecule type" value="Genomic_DNA"/>
</dbReference>
<feature type="compositionally biased region" description="Basic and acidic residues" evidence="1">
    <location>
        <begin position="133"/>
        <end position="146"/>
    </location>
</feature>
<dbReference type="InterPro" id="IPR024260">
    <property type="entry name" value="Vac7"/>
</dbReference>
<sequence>MPKSLHAISGPPSATNSAFSSRESSPVRASSRPHPSTTTSRIPSLSRQGSQERSSLHRSATAPTASSGPVPATPAAPRASSQTPNKPPVLSPPTHDEPSPDLPSPDKSNMPLWGSPRKVESEPNMANTSSKRTAPEEPAGRSDRSGPRPVNRSPAAPGSALETVQEMASDQSTPSTETVLNQPLPREPDLHSIEEDATPPSAAKHPVESGSDSGGRDPEQSAEKRRRISSASNRADTLLPKRSSTSLSAPSGPRPKPTDGSVRNMIVETETVSSIPQVSLGVATGDRTSAGRGDAAGTLRMKPSTETIRPKREKRRARKPAALSGGAPSSKADFFEAKVATAVDEADVSDSDETFVYESNPPDPYPVRQHRYHSRTPSATSMASQADQLAGRVGRPLRDAGHSVTGKRSMKFTNNVYSTTDGDPGEESARSSRMDGSGSHTARHHHFGRYGRNSLYPSLFDGDGAASPPCTNRAKSPRLFPSNGIRASRPVGTRPNPGYRSLHAAKRAGDRYGYDFDAEGADDERTPLVGRSARGRHGTRRPNSASLRQMEYMQQRHRGYCSQSGLCVMVGLLLVLVASGAVTFLIAVTKPLVDVQVLAIQNVLSSEQELMLDLSVQAVNLNLFPVTVDDMDVNLFAKSRFVGSDALWRDIGSNGDSLPRPEQSRRRVERARTVRGDASPNGTAGEPTDPTLMVRANGGVDKGTDPIDSDPAGDPQTMLLGRVFRFDSPLAFEASPWNHLASTSKGQIRLPRPGNKTEEGGTERWERVLQHPFDLIVRGVIKYPLPLSSRYHSASISSSVRVIPDGKGGDGEGDEDPDHDPHSNNTVVLMSTHVSRRSNPPAPSALDSVRDVLGRTARVFLA</sequence>
<dbReference type="PANTHER" id="PTHR28258">
    <property type="entry name" value="VACUOLAR SEGREGATION PROTEIN 7"/>
    <property type="match status" value="1"/>
</dbReference>
<dbReference type="GO" id="GO:0000011">
    <property type="term" value="P:vacuole inheritance"/>
    <property type="evidence" value="ECO:0007669"/>
    <property type="project" value="TreeGrafter"/>
</dbReference>
<feature type="region of interest" description="Disordered" evidence="1">
    <location>
        <begin position="1"/>
        <end position="329"/>
    </location>
</feature>
<evidence type="ECO:0000256" key="1">
    <source>
        <dbReference type="SAM" id="MobiDB-lite"/>
    </source>
</evidence>
<accession>A0A2I1D5X8</accession>
<evidence type="ECO:0008006" key="4">
    <source>
        <dbReference type="Google" id="ProtNLM"/>
    </source>
</evidence>
<reference evidence="2" key="1">
    <citation type="submission" date="2016-12" db="EMBL/GenBank/DDBJ databases">
        <title>The genomes of Aspergillus section Nigri reveals drivers in fungal speciation.</title>
        <authorList>
            <consortium name="DOE Joint Genome Institute"/>
            <person name="Vesth T.C."/>
            <person name="Nybo J."/>
            <person name="Theobald S."/>
            <person name="Brandl J."/>
            <person name="Frisvad J.C."/>
            <person name="Nielsen K.F."/>
            <person name="Lyhne E.K."/>
            <person name="Kogle M.E."/>
            <person name="Kuo A."/>
            <person name="Riley R."/>
            <person name="Clum A."/>
            <person name="Nolan M."/>
            <person name="Lipzen A."/>
            <person name="Salamov A."/>
            <person name="Henrissat B."/>
            <person name="Wiebenga A."/>
            <person name="De vries R.P."/>
            <person name="Grigoriev I.V."/>
            <person name="Mortensen U.H."/>
            <person name="Andersen M.R."/>
            <person name="Baker S.E."/>
        </authorList>
    </citation>
    <scope>NUCLEOTIDE SEQUENCE</scope>
    <source>
        <strain evidence="2">IBT 28561</strain>
    </source>
</reference>
<feature type="region of interest" description="Disordered" evidence="1">
    <location>
        <begin position="345"/>
        <end position="449"/>
    </location>
</feature>
<feature type="region of interest" description="Disordered" evidence="1">
    <location>
        <begin position="742"/>
        <end position="764"/>
    </location>
</feature>
<feature type="compositionally biased region" description="Low complexity" evidence="1">
    <location>
        <begin position="20"/>
        <end position="44"/>
    </location>
</feature>
<dbReference type="VEuPathDB" id="FungiDB:P168DRAFT_234289"/>
<dbReference type="GO" id="GO:0000329">
    <property type="term" value="C:fungal-type vacuole membrane"/>
    <property type="evidence" value="ECO:0007669"/>
    <property type="project" value="TreeGrafter"/>
</dbReference>
<dbReference type="Proteomes" id="UP000234254">
    <property type="component" value="Unassembled WGS sequence"/>
</dbReference>
<name>A0A2I1D5X8_ASPC2</name>
<dbReference type="GO" id="GO:0010513">
    <property type="term" value="P:positive regulation of phosphatidylinositol biosynthetic process"/>
    <property type="evidence" value="ECO:0007669"/>
    <property type="project" value="TreeGrafter"/>
</dbReference>
<protein>
    <recommendedName>
        <fullName evidence="4">Phospholipid metabolism enzyme regulator</fullName>
    </recommendedName>
</protein>
<feature type="region of interest" description="Disordered" evidence="1">
    <location>
        <begin position="800"/>
        <end position="825"/>
    </location>
</feature>
<feature type="region of interest" description="Disordered" evidence="1">
    <location>
        <begin position="652"/>
        <end position="692"/>
    </location>
</feature>
<dbReference type="GO" id="GO:1903778">
    <property type="term" value="P:protein localization to vacuolar membrane"/>
    <property type="evidence" value="ECO:0007669"/>
    <property type="project" value="TreeGrafter"/>
</dbReference>
<feature type="region of interest" description="Disordered" evidence="1">
    <location>
        <begin position="523"/>
        <end position="542"/>
    </location>
</feature>
<feature type="compositionally biased region" description="Basic and acidic residues" evidence="1">
    <location>
        <begin position="214"/>
        <end position="223"/>
    </location>
</feature>
<dbReference type="RefSeq" id="XP_024693876.1">
    <property type="nucleotide sequence ID" value="XM_024833407.1"/>
</dbReference>
<proteinExistence type="predicted"/>
<dbReference type="GO" id="GO:0070772">
    <property type="term" value="C:PAS complex"/>
    <property type="evidence" value="ECO:0007669"/>
    <property type="project" value="TreeGrafter"/>
</dbReference>
<dbReference type="Pfam" id="PF12751">
    <property type="entry name" value="Vac7"/>
    <property type="match status" value="1"/>
</dbReference>
<feature type="compositionally biased region" description="Acidic residues" evidence="1">
    <location>
        <begin position="345"/>
        <end position="355"/>
    </location>
</feature>
<feature type="compositionally biased region" description="Basic and acidic residues" evidence="1">
    <location>
        <begin position="755"/>
        <end position="764"/>
    </location>
</feature>
<feature type="compositionally biased region" description="Basic and acidic residues" evidence="1">
    <location>
        <begin position="662"/>
        <end position="675"/>
    </location>
</feature>
<feature type="region of interest" description="Disordered" evidence="1">
    <location>
        <begin position="467"/>
        <end position="500"/>
    </location>
</feature>
<dbReference type="PANTHER" id="PTHR28258:SF1">
    <property type="entry name" value="VACUOLAR SEGREGATION PROTEIN 7"/>
    <property type="match status" value="1"/>
</dbReference>